<dbReference type="Gene3D" id="1.10.357.10">
    <property type="entry name" value="Tetracycline Repressor, domain 2"/>
    <property type="match status" value="1"/>
</dbReference>
<proteinExistence type="predicted"/>
<dbReference type="InterPro" id="IPR041490">
    <property type="entry name" value="KstR2_TetR_C"/>
</dbReference>
<dbReference type="PRINTS" id="PR00455">
    <property type="entry name" value="HTHTETR"/>
</dbReference>
<dbReference type="EMBL" id="RWKW01000012">
    <property type="protein sequence ID" value="RST87730.1"/>
    <property type="molecule type" value="Genomic_DNA"/>
</dbReference>
<feature type="domain" description="HTH tetR-type" evidence="5">
    <location>
        <begin position="32"/>
        <end position="92"/>
    </location>
</feature>
<evidence type="ECO:0000256" key="4">
    <source>
        <dbReference type="PROSITE-ProRule" id="PRU00335"/>
    </source>
</evidence>
<evidence type="ECO:0000256" key="1">
    <source>
        <dbReference type="ARBA" id="ARBA00023015"/>
    </source>
</evidence>
<evidence type="ECO:0000313" key="6">
    <source>
        <dbReference type="EMBL" id="RST87730.1"/>
    </source>
</evidence>
<gene>
    <name evidence="6" type="ORF">EJC49_04080</name>
</gene>
<keyword evidence="7" id="KW-1185">Reference proteome</keyword>
<evidence type="ECO:0000256" key="2">
    <source>
        <dbReference type="ARBA" id="ARBA00023125"/>
    </source>
</evidence>
<dbReference type="AlphaFoldDB" id="A0A3S0AB30"/>
<keyword evidence="3" id="KW-0804">Transcription</keyword>
<dbReference type="Pfam" id="PF17932">
    <property type="entry name" value="TetR_C_24"/>
    <property type="match status" value="1"/>
</dbReference>
<accession>A0A3S0AB30</accession>
<dbReference type="InterPro" id="IPR001647">
    <property type="entry name" value="HTH_TetR"/>
</dbReference>
<dbReference type="PROSITE" id="PS01081">
    <property type="entry name" value="HTH_TETR_1"/>
    <property type="match status" value="1"/>
</dbReference>
<comment type="caution">
    <text evidence="6">The sequence shown here is derived from an EMBL/GenBank/DDBJ whole genome shotgun (WGS) entry which is preliminary data.</text>
</comment>
<dbReference type="PROSITE" id="PS50977">
    <property type="entry name" value="HTH_TETR_2"/>
    <property type="match status" value="1"/>
</dbReference>
<dbReference type="GO" id="GO:0003700">
    <property type="term" value="F:DNA-binding transcription factor activity"/>
    <property type="evidence" value="ECO:0007669"/>
    <property type="project" value="TreeGrafter"/>
</dbReference>
<dbReference type="PANTHER" id="PTHR30055:SF234">
    <property type="entry name" value="HTH-TYPE TRANSCRIPTIONAL REGULATOR BETI"/>
    <property type="match status" value="1"/>
</dbReference>
<sequence length="228" mass="25040">MLVSRISRLLKGRLAVNPPKPERKKIREAVADLKRRRILEAATDLFYDLGFTNTTLDQVAEQLGVTKPFIYSHVGSKSALLGEISSQGVQRALEAIDQAIAMDGSPGEMLARFVPDYVTAILRSQKSIAINIREEKNLDPVDAARLAALRQQFMGKIETLLSRGVESGEIRVPDTRVAAFALVGAVSWTTFWFHPAGPLSIDEISARMTATILNLTHTRTVSKAVEDA</sequence>
<dbReference type="InterPro" id="IPR009057">
    <property type="entry name" value="Homeodomain-like_sf"/>
</dbReference>
<protein>
    <submittedName>
        <fullName evidence="6">TetR/AcrR family transcriptional regulator</fullName>
    </submittedName>
</protein>
<dbReference type="Pfam" id="PF00440">
    <property type="entry name" value="TetR_N"/>
    <property type="match status" value="1"/>
</dbReference>
<dbReference type="Proteomes" id="UP000278398">
    <property type="component" value="Unassembled WGS sequence"/>
</dbReference>
<evidence type="ECO:0000313" key="7">
    <source>
        <dbReference type="Proteomes" id="UP000278398"/>
    </source>
</evidence>
<keyword evidence="1" id="KW-0805">Transcription regulation</keyword>
<evidence type="ECO:0000256" key="3">
    <source>
        <dbReference type="ARBA" id="ARBA00023163"/>
    </source>
</evidence>
<dbReference type="Gene3D" id="1.10.10.60">
    <property type="entry name" value="Homeodomain-like"/>
    <property type="match status" value="1"/>
</dbReference>
<dbReference type="InterPro" id="IPR036271">
    <property type="entry name" value="Tet_transcr_reg_TetR-rel_C_sf"/>
</dbReference>
<dbReference type="PANTHER" id="PTHR30055">
    <property type="entry name" value="HTH-TYPE TRANSCRIPTIONAL REGULATOR RUTR"/>
    <property type="match status" value="1"/>
</dbReference>
<dbReference type="SUPFAM" id="SSF46689">
    <property type="entry name" value="Homeodomain-like"/>
    <property type="match status" value="1"/>
</dbReference>
<name>A0A3S0AB30_9HYPH</name>
<keyword evidence="2 4" id="KW-0238">DNA-binding</keyword>
<organism evidence="6 7">
    <name type="scientific">Aquibium carbonis</name>
    <dbReference type="NCBI Taxonomy" id="2495581"/>
    <lineage>
        <taxon>Bacteria</taxon>
        <taxon>Pseudomonadati</taxon>
        <taxon>Pseudomonadota</taxon>
        <taxon>Alphaproteobacteria</taxon>
        <taxon>Hyphomicrobiales</taxon>
        <taxon>Phyllobacteriaceae</taxon>
        <taxon>Aquibium</taxon>
    </lineage>
</organism>
<dbReference type="InterPro" id="IPR050109">
    <property type="entry name" value="HTH-type_TetR-like_transc_reg"/>
</dbReference>
<evidence type="ECO:0000259" key="5">
    <source>
        <dbReference type="PROSITE" id="PS50977"/>
    </source>
</evidence>
<dbReference type="SUPFAM" id="SSF48498">
    <property type="entry name" value="Tetracyclin repressor-like, C-terminal domain"/>
    <property type="match status" value="1"/>
</dbReference>
<dbReference type="GO" id="GO:0000976">
    <property type="term" value="F:transcription cis-regulatory region binding"/>
    <property type="evidence" value="ECO:0007669"/>
    <property type="project" value="TreeGrafter"/>
</dbReference>
<feature type="DNA-binding region" description="H-T-H motif" evidence="4">
    <location>
        <begin position="55"/>
        <end position="74"/>
    </location>
</feature>
<reference evidence="6 7" key="1">
    <citation type="submission" date="2018-12" db="EMBL/GenBank/DDBJ databases">
        <title>Mesorhizobium carbonis sp. nov., isolated from coal mine water.</title>
        <authorList>
            <person name="Xin W."/>
            <person name="Xu Z."/>
            <person name="Xiang F."/>
            <person name="Zhang J."/>
            <person name="Xi L."/>
            <person name="Liu J."/>
        </authorList>
    </citation>
    <scope>NUCLEOTIDE SEQUENCE [LARGE SCALE GENOMIC DNA]</scope>
    <source>
        <strain evidence="6 7">B2.3</strain>
    </source>
</reference>
<dbReference type="OrthoDB" id="9787680at2"/>
<dbReference type="InterPro" id="IPR023772">
    <property type="entry name" value="DNA-bd_HTH_TetR-type_CS"/>
</dbReference>